<dbReference type="STRING" id="1618443.UV73_C0004G0079"/>
<gene>
    <name evidence="1" type="ORF">UV73_C0004G0079</name>
</gene>
<sequence length="229" mass="26604">MSFPDEPISISAGDLYPKSGQIDRLNKMLAKWNRPPPTFEEKNFFTINKSQATQELERLTERMKDPDYRRKIEEGIRNNPEIGIIPSEEDWQIFPTNLAGILDRKQWKHVLIHQGYIFGGDDIIYNNEQLIEEKGIWGNPAMPSYVAPMDSIEVQPNYIFPDDAKRRRPVTIYVNPDKLTEFRNIWVDPEQFFEKADPEHPSMNAFYVIGGIPAEAIISFSDHFDPSLF</sequence>
<organism evidence="1 2">
    <name type="scientific">Candidatus Gottesmanbacteria bacterium GW2011_GWA2_43_14</name>
    <dbReference type="NCBI Taxonomy" id="1618443"/>
    <lineage>
        <taxon>Bacteria</taxon>
        <taxon>Candidatus Gottesmaniibacteriota</taxon>
    </lineage>
</organism>
<dbReference type="AlphaFoldDB" id="A0A0G1DK25"/>
<protein>
    <submittedName>
        <fullName evidence="1">Uncharacterized protein</fullName>
    </submittedName>
</protein>
<comment type="caution">
    <text evidence="1">The sequence shown here is derived from an EMBL/GenBank/DDBJ whole genome shotgun (WGS) entry which is preliminary data.</text>
</comment>
<reference evidence="1 2" key="1">
    <citation type="journal article" date="2015" name="Nature">
        <title>rRNA introns, odd ribosomes, and small enigmatic genomes across a large radiation of phyla.</title>
        <authorList>
            <person name="Brown C.T."/>
            <person name="Hug L.A."/>
            <person name="Thomas B.C."/>
            <person name="Sharon I."/>
            <person name="Castelle C.J."/>
            <person name="Singh A."/>
            <person name="Wilkins M.J."/>
            <person name="Williams K.H."/>
            <person name="Banfield J.F."/>
        </authorList>
    </citation>
    <scope>NUCLEOTIDE SEQUENCE [LARGE SCALE GENOMIC DNA]</scope>
</reference>
<dbReference type="EMBL" id="LCFP01000004">
    <property type="protein sequence ID" value="KKS97937.1"/>
    <property type="molecule type" value="Genomic_DNA"/>
</dbReference>
<dbReference type="Proteomes" id="UP000034894">
    <property type="component" value="Unassembled WGS sequence"/>
</dbReference>
<evidence type="ECO:0000313" key="1">
    <source>
        <dbReference type="EMBL" id="KKS97937.1"/>
    </source>
</evidence>
<proteinExistence type="predicted"/>
<accession>A0A0G1DK25</accession>
<evidence type="ECO:0000313" key="2">
    <source>
        <dbReference type="Proteomes" id="UP000034894"/>
    </source>
</evidence>
<name>A0A0G1DK25_9BACT</name>